<feature type="domain" description="Pirin C-terminal" evidence="5">
    <location>
        <begin position="181"/>
        <end position="280"/>
    </location>
</feature>
<feature type="binding site" evidence="2">
    <location>
        <position position="60"/>
    </location>
    <ligand>
        <name>Fe cation</name>
        <dbReference type="ChEBI" id="CHEBI:24875"/>
    </ligand>
</feature>
<keyword evidence="2" id="KW-0479">Metal-binding</keyword>
<dbReference type="Gene3D" id="2.60.120.10">
    <property type="entry name" value="Jelly Rolls"/>
    <property type="match status" value="2"/>
</dbReference>
<proteinExistence type="inferred from homology"/>
<organism evidence="6 7">
    <name type="scientific">Mangrovibacterium diazotrophicum</name>
    <dbReference type="NCBI Taxonomy" id="1261403"/>
    <lineage>
        <taxon>Bacteria</taxon>
        <taxon>Pseudomonadati</taxon>
        <taxon>Bacteroidota</taxon>
        <taxon>Bacteroidia</taxon>
        <taxon>Marinilabiliales</taxon>
        <taxon>Prolixibacteraceae</taxon>
        <taxon>Mangrovibacterium</taxon>
    </lineage>
</organism>
<evidence type="ECO:0000256" key="1">
    <source>
        <dbReference type="ARBA" id="ARBA00008416"/>
    </source>
</evidence>
<dbReference type="AlphaFoldDB" id="A0A419W3B9"/>
<dbReference type="PANTHER" id="PTHR43594:SF1">
    <property type="entry name" value="QUERCETIN 2,3-DIOXYGENASE PA2418-RELATED"/>
    <property type="match status" value="1"/>
</dbReference>
<feature type="binding site" evidence="2">
    <location>
        <position position="102"/>
    </location>
    <ligand>
        <name>Fe cation</name>
        <dbReference type="ChEBI" id="CHEBI:24875"/>
    </ligand>
</feature>
<evidence type="ECO:0000256" key="3">
    <source>
        <dbReference type="RuleBase" id="RU003457"/>
    </source>
</evidence>
<dbReference type="InterPro" id="IPR014710">
    <property type="entry name" value="RmlC-like_jellyroll"/>
</dbReference>
<keyword evidence="7" id="KW-1185">Reference proteome</keyword>
<dbReference type="Pfam" id="PF05726">
    <property type="entry name" value="Pirin_C"/>
    <property type="match status" value="1"/>
</dbReference>
<evidence type="ECO:0000259" key="4">
    <source>
        <dbReference type="Pfam" id="PF02678"/>
    </source>
</evidence>
<comment type="similarity">
    <text evidence="1 3">Belongs to the pirin family.</text>
</comment>
<evidence type="ECO:0008006" key="8">
    <source>
        <dbReference type="Google" id="ProtNLM"/>
    </source>
</evidence>
<dbReference type="InterPro" id="IPR008778">
    <property type="entry name" value="Pirin_C_dom"/>
</dbReference>
<feature type="binding site" evidence="2">
    <location>
        <position position="104"/>
    </location>
    <ligand>
        <name>Fe cation</name>
        <dbReference type="ChEBI" id="CHEBI:24875"/>
    </ligand>
</feature>
<dbReference type="InterPro" id="IPR003829">
    <property type="entry name" value="Pirin_N_dom"/>
</dbReference>
<dbReference type="GO" id="GO:0046872">
    <property type="term" value="F:metal ion binding"/>
    <property type="evidence" value="ECO:0007669"/>
    <property type="project" value="UniProtKB-KW"/>
</dbReference>
<dbReference type="PIRSF" id="PIRSF006232">
    <property type="entry name" value="Pirin"/>
    <property type="match status" value="1"/>
</dbReference>
<dbReference type="CDD" id="cd02909">
    <property type="entry name" value="cupin_pirin_N"/>
    <property type="match status" value="1"/>
</dbReference>
<sequence length="284" mass="31960">MRTIKAIHKPVYDPIADLVTYRVIPTHSIEYLDPFLFLNHHGPQIYPPRNNGLPFGPHPHRGMETVTFILDGDIAHYDSDGNKSVIEAGGVQWMTAGRGLIHSEVSSEEFKRDGGPLEILQLWVNLPARSKMVEPYYEGLQKESIPQIVSEDGLTAVNLVSGEYKGVKGAFESGIGLHMTTIEMKKNADFSLEIPADHNIFFYIIRGKMNVNEREIENKSLVEFANEPEAIKLHAMEDAVLLVGHAQPLNEPVVSQGPFVMNTRQEIVQAYEDYRLGKFGTWQH</sequence>
<feature type="domain" description="Pirin N-terminal" evidence="4">
    <location>
        <begin position="21"/>
        <end position="124"/>
    </location>
</feature>
<dbReference type="CDD" id="cd02247">
    <property type="entry name" value="cupin_pirin_C"/>
    <property type="match status" value="1"/>
</dbReference>
<dbReference type="InterPro" id="IPR011051">
    <property type="entry name" value="RmlC_Cupin_sf"/>
</dbReference>
<dbReference type="Proteomes" id="UP000283387">
    <property type="component" value="Unassembled WGS sequence"/>
</dbReference>
<evidence type="ECO:0000313" key="7">
    <source>
        <dbReference type="Proteomes" id="UP000283387"/>
    </source>
</evidence>
<keyword evidence="2" id="KW-0408">Iron</keyword>
<accession>A0A419W3B9</accession>
<comment type="cofactor">
    <cofactor evidence="2">
        <name>Fe cation</name>
        <dbReference type="ChEBI" id="CHEBI:24875"/>
    </cofactor>
    <text evidence="2">Binds 1 Fe cation per subunit.</text>
</comment>
<dbReference type="Pfam" id="PF02678">
    <property type="entry name" value="Pirin"/>
    <property type="match status" value="1"/>
</dbReference>
<comment type="caution">
    <text evidence="6">The sequence shown here is derived from an EMBL/GenBank/DDBJ whole genome shotgun (WGS) entry which is preliminary data.</text>
</comment>
<dbReference type="EMBL" id="RAPN01000001">
    <property type="protein sequence ID" value="RKD89975.1"/>
    <property type="molecule type" value="Genomic_DNA"/>
</dbReference>
<dbReference type="InterPro" id="IPR012093">
    <property type="entry name" value="Pirin"/>
</dbReference>
<name>A0A419W3B9_9BACT</name>
<evidence type="ECO:0000256" key="2">
    <source>
        <dbReference type="PIRSR" id="PIRSR006232-1"/>
    </source>
</evidence>
<evidence type="ECO:0000259" key="5">
    <source>
        <dbReference type="Pfam" id="PF05726"/>
    </source>
</evidence>
<protein>
    <recommendedName>
        <fullName evidence="8">Pirin family protein</fullName>
    </recommendedName>
</protein>
<dbReference type="InterPro" id="IPR053186">
    <property type="entry name" value="QDO-related"/>
</dbReference>
<reference evidence="6 7" key="1">
    <citation type="submission" date="2018-09" db="EMBL/GenBank/DDBJ databases">
        <title>Genomic Encyclopedia of Archaeal and Bacterial Type Strains, Phase II (KMG-II): from individual species to whole genera.</title>
        <authorList>
            <person name="Goeker M."/>
        </authorList>
    </citation>
    <scope>NUCLEOTIDE SEQUENCE [LARGE SCALE GENOMIC DNA]</scope>
    <source>
        <strain evidence="6 7">DSM 27148</strain>
    </source>
</reference>
<dbReference type="PANTHER" id="PTHR43594">
    <property type="entry name" value="QUERCETIN 2,3-DIOXYGENASE"/>
    <property type="match status" value="1"/>
</dbReference>
<feature type="binding site" evidence="2">
    <location>
        <position position="58"/>
    </location>
    <ligand>
        <name>Fe cation</name>
        <dbReference type="ChEBI" id="CHEBI:24875"/>
    </ligand>
</feature>
<dbReference type="RefSeq" id="WP_120274094.1">
    <property type="nucleotide sequence ID" value="NZ_RAPN01000001.1"/>
</dbReference>
<dbReference type="OrthoDB" id="321327at2"/>
<dbReference type="SUPFAM" id="SSF51182">
    <property type="entry name" value="RmlC-like cupins"/>
    <property type="match status" value="1"/>
</dbReference>
<evidence type="ECO:0000313" key="6">
    <source>
        <dbReference type="EMBL" id="RKD89975.1"/>
    </source>
</evidence>
<gene>
    <name evidence="6" type="ORF">BC643_0309</name>
</gene>